<dbReference type="InterPro" id="IPR003594">
    <property type="entry name" value="HATPase_dom"/>
</dbReference>
<keyword evidence="5" id="KW-0547">Nucleotide-binding</keyword>
<keyword evidence="3" id="KW-0732">Signal</keyword>
<keyword evidence="2" id="KW-0472">Membrane</keyword>
<gene>
    <name evidence="5" type="ORF">HQ865_03740</name>
</gene>
<dbReference type="Pfam" id="PF02518">
    <property type="entry name" value="HATPase_c"/>
    <property type="match status" value="1"/>
</dbReference>
<dbReference type="Gene3D" id="2.60.40.10">
    <property type="entry name" value="Immunoglobulins"/>
    <property type="match status" value="1"/>
</dbReference>
<keyword evidence="2" id="KW-0812">Transmembrane</keyword>
<feature type="transmembrane region" description="Helical" evidence="2">
    <location>
        <begin position="743"/>
        <end position="764"/>
    </location>
</feature>
<dbReference type="PANTHER" id="PTHR43547">
    <property type="entry name" value="TWO-COMPONENT HISTIDINE KINASE"/>
    <property type="match status" value="1"/>
</dbReference>
<dbReference type="InterPro" id="IPR011110">
    <property type="entry name" value="Reg_prop"/>
</dbReference>
<dbReference type="SUPFAM" id="SSF63829">
    <property type="entry name" value="Calcium-dependent phosphotriesterase"/>
    <property type="match status" value="2"/>
</dbReference>
<dbReference type="PROSITE" id="PS50109">
    <property type="entry name" value="HIS_KIN"/>
    <property type="match status" value="1"/>
</dbReference>
<accession>A0A7D4UJC6</accession>
<dbReference type="GO" id="GO:0046983">
    <property type="term" value="F:protein dimerization activity"/>
    <property type="evidence" value="ECO:0007669"/>
    <property type="project" value="InterPro"/>
</dbReference>
<dbReference type="InterPro" id="IPR011123">
    <property type="entry name" value="Y_Y_Y"/>
</dbReference>
<dbReference type="InterPro" id="IPR005467">
    <property type="entry name" value="His_kinase_dom"/>
</dbReference>
<dbReference type="PANTHER" id="PTHR43547:SF2">
    <property type="entry name" value="HYBRID SIGNAL TRANSDUCTION HISTIDINE KINASE C"/>
    <property type="match status" value="1"/>
</dbReference>
<dbReference type="SUPFAM" id="SSF55874">
    <property type="entry name" value="ATPase domain of HSP90 chaperone/DNA topoisomerase II/histidine kinase"/>
    <property type="match status" value="1"/>
</dbReference>
<dbReference type="RefSeq" id="WP_173413600.1">
    <property type="nucleotide sequence ID" value="NZ_CP054139.1"/>
</dbReference>
<name>A0A7D4UJC6_9SPHI</name>
<keyword evidence="6" id="KW-1185">Reference proteome</keyword>
<dbReference type="Pfam" id="PF07494">
    <property type="entry name" value="Reg_prop"/>
    <property type="match status" value="5"/>
</dbReference>
<dbReference type="InterPro" id="IPR036890">
    <property type="entry name" value="HATPase_C_sf"/>
</dbReference>
<evidence type="ECO:0000256" key="2">
    <source>
        <dbReference type="SAM" id="Phobius"/>
    </source>
</evidence>
<dbReference type="Gene3D" id="1.20.5.1930">
    <property type="match status" value="1"/>
</dbReference>
<feature type="chain" id="PRO_5028847672" evidence="3">
    <location>
        <begin position="32"/>
        <end position="989"/>
    </location>
</feature>
<evidence type="ECO:0000256" key="3">
    <source>
        <dbReference type="SAM" id="SignalP"/>
    </source>
</evidence>
<dbReference type="Pfam" id="PF07495">
    <property type="entry name" value="Y_Y_Y"/>
    <property type="match status" value="1"/>
</dbReference>
<feature type="signal peptide" evidence="3">
    <location>
        <begin position="1"/>
        <end position="31"/>
    </location>
</feature>
<keyword evidence="1" id="KW-0597">Phosphoprotein</keyword>
<dbReference type="Gene3D" id="2.130.10.10">
    <property type="entry name" value="YVTN repeat-like/Quinoprotein amine dehydrogenase"/>
    <property type="match status" value="3"/>
</dbReference>
<evidence type="ECO:0000256" key="1">
    <source>
        <dbReference type="ARBA" id="ARBA00022553"/>
    </source>
</evidence>
<evidence type="ECO:0000259" key="4">
    <source>
        <dbReference type="PROSITE" id="PS50109"/>
    </source>
</evidence>
<reference evidence="5 6" key="1">
    <citation type="submission" date="2020-05" db="EMBL/GenBank/DDBJ databases">
        <title>Mucilaginibacter mali sp. nov.</title>
        <authorList>
            <person name="Kim H.S."/>
            <person name="Lee K.C."/>
            <person name="Suh M.K."/>
            <person name="Kim J.-S."/>
            <person name="Han K.-I."/>
            <person name="Eom M.K."/>
            <person name="Shin Y.K."/>
            <person name="Lee J.-S."/>
        </authorList>
    </citation>
    <scope>NUCLEOTIDE SEQUENCE [LARGE SCALE GENOMIC DNA]</scope>
    <source>
        <strain evidence="5 6">G2-14</strain>
    </source>
</reference>
<dbReference type="KEGG" id="mmab:HQ865_03740"/>
<dbReference type="AlphaFoldDB" id="A0A7D4UJC6"/>
<dbReference type="CDD" id="cd16917">
    <property type="entry name" value="HATPase_UhpB-NarQ-NarX-like"/>
    <property type="match status" value="1"/>
</dbReference>
<organism evidence="5 6">
    <name type="scientific">Mucilaginibacter mali</name>
    <dbReference type="NCBI Taxonomy" id="2740462"/>
    <lineage>
        <taxon>Bacteria</taxon>
        <taxon>Pseudomonadati</taxon>
        <taxon>Bacteroidota</taxon>
        <taxon>Sphingobacteriia</taxon>
        <taxon>Sphingobacteriales</taxon>
        <taxon>Sphingobacteriaceae</taxon>
        <taxon>Mucilaginibacter</taxon>
    </lineage>
</organism>
<sequence>MKRISLHISRHFLAFALSACILLLCKLPAHAQRYTFTHYDIENGLIQSQVNRIYQDNNHRIWMGTLGGACRYDGMDFYGVSKASGLINNFVSSVFCDKQGTVWFGTNRGLACLKNQKLYNITPPAGLKEIWVSRLTQDASGTVWGIMYNHLFKVVGNRVVLQTINGMPNSVTTVKANGQGQLFAFVSGMGLYTLKGGTWQSVVLLPKEMQDIYGVKIVFDKLNANRIFLQSYRYLFTIENNTITSYATELLKDVHKGFLTMEQDAAGKIWIGTTGGAYCIDGDKLIAFDSHNGFSDASVSDIYRDSDDNLWLGTQGNGLYRYDGDDYVIYTQSDKAKESPIVMGLGFDQQQNVLLGIDGGGIARYNGKTIETLWLPADMPNSRKVECLYKDRNGLVWVGTSLGGIWQYDGRQFKMVKGTDRNSVTSIREDSEGQLWFATPSGPYYYDQQHVMQSVGLNIFSSSLLPLGKDSMLVGTQEGVALVVNKKLVPDFKIGRLGTTTILCMIKYKNLVLIGTDDDGLYIWERSTGRMRKYQVQGGLKANAIYSLAVDDHDLVWAGTGRGVSRFKLNTRSLDIEVISTGESKDRIVESNQNAIIYNNNKMILGTTKGLTVYNTALPTTTGPAPHIIINAIKLFGQDNSKSTIITNPKATDRLVLSSGQNHLAIAFLGVFLKSPESVTYQYRLNGLDDKFCAPVKNDMVDYPSLPPGHYTFEVRAIGGDGQVSKNTATFSFEITPPFYRTYIFQLGVILFLIFIGVLIQNILHQRKIKQERALEAMKREEKLKIRQQTAEDFHDDLGNKLTRITVLSDILDAKLAKDEPEQKKLVLQIKQNASALYNGTRDILWAMDPKSDNLYEVLNHIKETGIEIFEDTHVEFRFDGISEELSAIKLPMEYSRNITMIFKELLNNSLKHAEAHHVKVEFTQNDKDEATIRVSDDGIGFDPGTNKKGHGINNIKARAKRIDGQINCLSEKGQGAVTELTFRITKRA</sequence>
<dbReference type="InterPro" id="IPR011712">
    <property type="entry name" value="Sig_transdc_His_kin_sub3_dim/P"/>
</dbReference>
<evidence type="ECO:0000313" key="5">
    <source>
        <dbReference type="EMBL" id="QKJ28902.1"/>
    </source>
</evidence>
<dbReference type="Proteomes" id="UP000505355">
    <property type="component" value="Chromosome"/>
</dbReference>
<feature type="domain" description="Histidine kinase" evidence="4">
    <location>
        <begin position="793"/>
        <end position="987"/>
    </location>
</feature>
<dbReference type="EMBL" id="CP054139">
    <property type="protein sequence ID" value="QKJ28902.1"/>
    <property type="molecule type" value="Genomic_DNA"/>
</dbReference>
<dbReference type="GO" id="GO:0016020">
    <property type="term" value="C:membrane"/>
    <property type="evidence" value="ECO:0007669"/>
    <property type="project" value="InterPro"/>
</dbReference>
<dbReference type="GO" id="GO:0005524">
    <property type="term" value="F:ATP binding"/>
    <property type="evidence" value="ECO:0007669"/>
    <property type="project" value="UniProtKB-KW"/>
</dbReference>
<keyword evidence="2" id="KW-1133">Transmembrane helix</keyword>
<dbReference type="InterPro" id="IPR015943">
    <property type="entry name" value="WD40/YVTN_repeat-like_dom_sf"/>
</dbReference>
<dbReference type="InterPro" id="IPR013783">
    <property type="entry name" value="Ig-like_fold"/>
</dbReference>
<dbReference type="GO" id="GO:0000155">
    <property type="term" value="F:phosphorelay sensor kinase activity"/>
    <property type="evidence" value="ECO:0007669"/>
    <property type="project" value="InterPro"/>
</dbReference>
<dbReference type="SMART" id="SM00387">
    <property type="entry name" value="HATPase_c"/>
    <property type="match status" value="1"/>
</dbReference>
<protein>
    <submittedName>
        <fullName evidence="5">ATP-binding protein</fullName>
    </submittedName>
</protein>
<evidence type="ECO:0000313" key="6">
    <source>
        <dbReference type="Proteomes" id="UP000505355"/>
    </source>
</evidence>
<keyword evidence="5" id="KW-0067">ATP-binding</keyword>
<dbReference type="Gene3D" id="3.30.565.10">
    <property type="entry name" value="Histidine kinase-like ATPase, C-terminal domain"/>
    <property type="match status" value="1"/>
</dbReference>
<dbReference type="Pfam" id="PF07730">
    <property type="entry name" value="HisKA_3"/>
    <property type="match status" value="1"/>
</dbReference>
<proteinExistence type="predicted"/>